<dbReference type="EMBL" id="CAADFL010000548">
    <property type="protein sequence ID" value="VFK18465.1"/>
    <property type="molecule type" value="Genomic_DNA"/>
</dbReference>
<dbReference type="CDD" id="cd14014">
    <property type="entry name" value="STKc_PknB_like"/>
    <property type="match status" value="1"/>
</dbReference>
<dbReference type="PROSITE" id="PS00109">
    <property type="entry name" value="PROTEIN_KINASE_TYR"/>
    <property type="match status" value="1"/>
</dbReference>
<keyword evidence="2" id="KW-1133">Transmembrane helix</keyword>
<dbReference type="AlphaFoldDB" id="A0A450TQQ0"/>
<feature type="region of interest" description="Disordered" evidence="1">
    <location>
        <begin position="304"/>
        <end position="340"/>
    </location>
</feature>
<dbReference type="PROSITE" id="PS50011">
    <property type="entry name" value="PROTEIN_KINASE_DOM"/>
    <property type="match status" value="1"/>
</dbReference>
<dbReference type="Pfam" id="PF00069">
    <property type="entry name" value="Pkinase"/>
    <property type="match status" value="1"/>
</dbReference>
<dbReference type="PANTHER" id="PTHR23150:SF35">
    <property type="entry name" value="BLL6746 PROTEIN"/>
    <property type="match status" value="1"/>
</dbReference>
<feature type="region of interest" description="Disordered" evidence="1">
    <location>
        <begin position="405"/>
        <end position="504"/>
    </location>
</feature>
<dbReference type="InterPro" id="IPR016187">
    <property type="entry name" value="CTDL_fold"/>
</dbReference>
<protein>
    <submittedName>
        <fullName evidence="4">Formylglycine-generating enzyme, required for sulfatase activity, contains SUMF1/FGE domain</fullName>
    </submittedName>
</protein>
<evidence type="ECO:0000313" key="5">
    <source>
        <dbReference type="EMBL" id="VFJ70912.1"/>
    </source>
</evidence>
<dbReference type="InterPro" id="IPR020635">
    <property type="entry name" value="Tyr_kinase_cat_dom"/>
</dbReference>
<dbReference type="GO" id="GO:0120147">
    <property type="term" value="F:formylglycine-generating oxidase activity"/>
    <property type="evidence" value="ECO:0007669"/>
    <property type="project" value="TreeGrafter"/>
</dbReference>
<feature type="transmembrane region" description="Helical" evidence="2">
    <location>
        <begin position="351"/>
        <end position="375"/>
    </location>
</feature>
<feature type="compositionally biased region" description="Basic and acidic residues" evidence="1">
    <location>
        <begin position="474"/>
        <end position="495"/>
    </location>
</feature>
<evidence type="ECO:0000259" key="3">
    <source>
        <dbReference type="PROSITE" id="PS50011"/>
    </source>
</evidence>
<dbReference type="PANTHER" id="PTHR23150">
    <property type="entry name" value="SULFATASE MODIFYING FACTOR 1, 2"/>
    <property type="match status" value="1"/>
</dbReference>
<dbReference type="Gene3D" id="1.10.510.10">
    <property type="entry name" value="Transferase(Phosphotransferase) domain 1"/>
    <property type="match status" value="1"/>
</dbReference>
<dbReference type="InterPro" id="IPR011009">
    <property type="entry name" value="Kinase-like_dom_sf"/>
</dbReference>
<sequence length="898" mass="96727">MEKGHAAACDHCGWRPGSAPENPLYLAPGTVLGENYRIGRVLGHGGLGVTYLAWDNQLATRVAIKEFLPENMAGRHPETGALTVHTGQDENFRHALDRFLEEARILARFDQHPGIVSVKRFFRANATGYMVMEFVAGQTLRQYLAAHGGSLPWRQAWTLLAPVMDTLGQLHKADLLHRDIAPDNIYLTHDNRIKLIDFGAAREVTRGRSAALSIILKPGYAPAEQYREKGQQGPWTDVYALSATLYRAITGQLPPAALDRLYRDELPSPAALGVTIPEEYEGVLMKGLAIHPEGRWRSIGEMQAAWQEADRPGPAAGEGSGAGEAGSPPLPPVAPDDRNERNKRNERYIKIGLWIGFLTLLITALGVGITVLMFMDERPPETPDLVVEDESPVLLADNAPVWRGSAALQGGPSDAGSAALQGGSSDAGSAALQGGSSDAGSAALQGGNSDNGLVGAERGLPPATPLEPPLPRGVEPERRQDTAAPREESPPKEEPIPPPPARLTVRSNVTGDTAFIDGEPVGPTGPGPHELTAGEYTVRVEKEGYEAFETKVTLKPGGEETIEARLEPATAQLVVAANVPEAIVFVDGEWSGLSGATPYPVLPGERTVRVEKEGYEPFETRITLKPGAEETVRARLVVKVPAPGRTFRDPLKDGSPGPEMMALPAGEFSMGSPKDEKGRYNDEGPQRRVSIAGFALGVTEVTFAEYERFVLATRGATGRKLPEDRGWGRGQRPVINVSWKDATGYAEWLSRETGQDYRLPTEAEWEYAARAGTTTPFSTGECIHTDQANYHGDRFDYAGCGANTRVVRGKTVPAGSLPANPWGLHEMHGNVWEWTCSLRKVPYDGSEQRCAAKGVGGARVSRGGSWASFPRWLRSACRGGGNPDDAGSFAGFRLARGF</sequence>
<dbReference type="InterPro" id="IPR008266">
    <property type="entry name" value="Tyr_kinase_AS"/>
</dbReference>
<dbReference type="EMBL" id="CAADFA010000559">
    <property type="protein sequence ID" value="VFJ70409.1"/>
    <property type="molecule type" value="Genomic_DNA"/>
</dbReference>
<feature type="region of interest" description="Disordered" evidence="1">
    <location>
        <begin position="665"/>
        <end position="684"/>
    </location>
</feature>
<reference evidence="4" key="1">
    <citation type="submission" date="2019-02" db="EMBL/GenBank/DDBJ databases">
        <authorList>
            <person name="Gruber-Vodicka R. H."/>
            <person name="Seah K. B. B."/>
        </authorList>
    </citation>
    <scope>NUCLEOTIDE SEQUENCE</scope>
    <source>
        <strain evidence="5">BECK_BZ163</strain>
        <strain evidence="6">BECK_BZ164</strain>
        <strain evidence="4">BECK_BZ165</strain>
    </source>
</reference>
<dbReference type="InterPro" id="IPR051043">
    <property type="entry name" value="Sulfatase_Mod_Factor_Kinase"/>
</dbReference>
<evidence type="ECO:0000313" key="4">
    <source>
        <dbReference type="EMBL" id="VFJ70409.1"/>
    </source>
</evidence>
<dbReference type="GO" id="GO:0005524">
    <property type="term" value="F:ATP binding"/>
    <property type="evidence" value="ECO:0007669"/>
    <property type="project" value="InterPro"/>
</dbReference>
<dbReference type="Gene3D" id="3.90.1580.10">
    <property type="entry name" value="paralog of FGE (formylglycine-generating enzyme)"/>
    <property type="match status" value="1"/>
</dbReference>
<keyword evidence="2" id="KW-0472">Membrane</keyword>
<evidence type="ECO:0000313" key="6">
    <source>
        <dbReference type="EMBL" id="VFK18465.1"/>
    </source>
</evidence>
<dbReference type="InterPro" id="IPR005532">
    <property type="entry name" value="SUMF_dom"/>
</dbReference>
<gene>
    <name evidence="5" type="ORF">BECKFM1743A_GA0114220_105661</name>
    <name evidence="6" type="ORF">BECKFM1743B_GA0114221_105481</name>
    <name evidence="4" type="ORF">BECKFM1743C_GA0114222_105591</name>
</gene>
<dbReference type="Pfam" id="PF08308">
    <property type="entry name" value="PEGA"/>
    <property type="match status" value="2"/>
</dbReference>
<dbReference type="SUPFAM" id="SSF56436">
    <property type="entry name" value="C-type lectin-like"/>
    <property type="match status" value="1"/>
</dbReference>
<dbReference type="GO" id="GO:0004713">
    <property type="term" value="F:protein tyrosine kinase activity"/>
    <property type="evidence" value="ECO:0007669"/>
    <property type="project" value="InterPro"/>
</dbReference>
<dbReference type="InterPro" id="IPR013229">
    <property type="entry name" value="PEGA"/>
</dbReference>
<accession>A0A450TQQ0</accession>
<feature type="domain" description="Protein kinase" evidence="3">
    <location>
        <begin position="36"/>
        <end position="307"/>
    </location>
</feature>
<dbReference type="EMBL" id="CAADEZ010000566">
    <property type="protein sequence ID" value="VFJ70912.1"/>
    <property type="molecule type" value="Genomic_DNA"/>
</dbReference>
<proteinExistence type="predicted"/>
<keyword evidence="2" id="KW-0812">Transmembrane</keyword>
<evidence type="ECO:0000256" key="1">
    <source>
        <dbReference type="SAM" id="MobiDB-lite"/>
    </source>
</evidence>
<evidence type="ECO:0000256" key="2">
    <source>
        <dbReference type="SAM" id="Phobius"/>
    </source>
</evidence>
<feature type="compositionally biased region" description="Pro residues" evidence="1">
    <location>
        <begin position="462"/>
        <end position="471"/>
    </location>
</feature>
<dbReference type="InterPro" id="IPR042095">
    <property type="entry name" value="SUMF_sf"/>
</dbReference>
<dbReference type="InterPro" id="IPR000719">
    <property type="entry name" value="Prot_kinase_dom"/>
</dbReference>
<name>A0A450TQQ0_9GAMM</name>
<dbReference type="SMART" id="SM00219">
    <property type="entry name" value="TyrKc"/>
    <property type="match status" value="1"/>
</dbReference>
<organism evidence="4">
    <name type="scientific">Candidatus Kentrum sp. FM</name>
    <dbReference type="NCBI Taxonomy" id="2126340"/>
    <lineage>
        <taxon>Bacteria</taxon>
        <taxon>Pseudomonadati</taxon>
        <taxon>Pseudomonadota</taxon>
        <taxon>Gammaproteobacteria</taxon>
        <taxon>Candidatus Kentrum</taxon>
    </lineage>
</organism>
<dbReference type="SUPFAM" id="SSF56112">
    <property type="entry name" value="Protein kinase-like (PK-like)"/>
    <property type="match status" value="1"/>
</dbReference>
<dbReference type="Pfam" id="PF03781">
    <property type="entry name" value="FGE-sulfatase"/>
    <property type="match status" value="1"/>
</dbReference>
<dbReference type="Gene3D" id="3.30.200.20">
    <property type="entry name" value="Phosphorylase Kinase, domain 1"/>
    <property type="match status" value="1"/>
</dbReference>
<feature type="compositionally biased region" description="Basic and acidic residues" evidence="1">
    <location>
        <begin position="673"/>
        <end position="684"/>
    </location>
</feature>